<dbReference type="Proteomes" id="UP000689967">
    <property type="component" value="Unassembled WGS sequence"/>
</dbReference>
<dbReference type="EMBL" id="JAERQM010000003">
    <property type="protein sequence ID" value="MBU8544390.1"/>
    <property type="molecule type" value="Genomic_DNA"/>
</dbReference>
<accession>A0ABS6HAP2</accession>
<sequence length="117" mass="12357">MRLDFAMGWTPLRRSLGYVLLIIALCLALRGWFEIAGIPAMASSVLVPALAVPIALIVARFGGGVSMRYPWGLLIGLAGMTNLLALAERPVVAITVTVGGMVSALAAQRLIRERGPS</sequence>
<comment type="caution">
    <text evidence="2">The sequence shown here is derived from an EMBL/GenBank/DDBJ whole genome shotgun (WGS) entry which is preliminary data.</text>
</comment>
<keyword evidence="1" id="KW-0472">Membrane</keyword>
<name>A0ABS6HAP2_9PROT</name>
<keyword evidence="1" id="KW-1133">Transmembrane helix</keyword>
<feature type="transmembrane region" description="Helical" evidence="1">
    <location>
        <begin position="38"/>
        <end position="59"/>
    </location>
</feature>
<evidence type="ECO:0000256" key="1">
    <source>
        <dbReference type="SAM" id="Phobius"/>
    </source>
</evidence>
<keyword evidence="3" id="KW-1185">Reference proteome</keyword>
<gene>
    <name evidence="2" type="ORF">JJQ90_11775</name>
</gene>
<proteinExistence type="predicted"/>
<keyword evidence="1" id="KW-0812">Transmembrane</keyword>
<feature type="transmembrane region" description="Helical" evidence="1">
    <location>
        <begin position="93"/>
        <end position="111"/>
    </location>
</feature>
<evidence type="ECO:0000313" key="3">
    <source>
        <dbReference type="Proteomes" id="UP000689967"/>
    </source>
</evidence>
<reference evidence="2 3" key="1">
    <citation type="submission" date="2021-01" db="EMBL/GenBank/DDBJ databases">
        <title>Roseomonas sp. nov, a bacterium isolated from an oil production mixture in Yumen Oilfield.</title>
        <authorList>
            <person name="Wu D."/>
        </authorList>
    </citation>
    <scope>NUCLEOTIDE SEQUENCE [LARGE SCALE GENOMIC DNA]</scope>
    <source>
        <strain evidence="2 3">ROY-5-3</strain>
    </source>
</reference>
<dbReference type="RefSeq" id="WP_216875629.1">
    <property type="nucleotide sequence ID" value="NZ_JAERQM010000003.1"/>
</dbReference>
<organism evidence="2 3">
    <name type="scientific">Falsiroseomonas oleicola</name>
    <dbReference type="NCBI Taxonomy" id="2801474"/>
    <lineage>
        <taxon>Bacteria</taxon>
        <taxon>Pseudomonadati</taxon>
        <taxon>Pseudomonadota</taxon>
        <taxon>Alphaproteobacteria</taxon>
        <taxon>Acetobacterales</taxon>
        <taxon>Roseomonadaceae</taxon>
        <taxon>Falsiroseomonas</taxon>
    </lineage>
</organism>
<protein>
    <submittedName>
        <fullName evidence="2">Uncharacterized protein</fullName>
    </submittedName>
</protein>
<evidence type="ECO:0000313" key="2">
    <source>
        <dbReference type="EMBL" id="MBU8544390.1"/>
    </source>
</evidence>
<feature type="transmembrane region" description="Helical" evidence="1">
    <location>
        <begin position="12"/>
        <end position="32"/>
    </location>
</feature>